<dbReference type="EMBL" id="VSKL01000001">
    <property type="protein sequence ID" value="TYB75405.1"/>
    <property type="molecule type" value="Genomic_DNA"/>
</dbReference>
<dbReference type="OrthoDB" id="1430919at2"/>
<evidence type="ECO:0000313" key="3">
    <source>
        <dbReference type="EMBL" id="TYB75405.1"/>
    </source>
</evidence>
<keyword evidence="4" id="KW-1185">Reference proteome</keyword>
<accession>A0A5D0R316</accession>
<evidence type="ECO:0000313" key="4">
    <source>
        <dbReference type="Proteomes" id="UP000324358"/>
    </source>
</evidence>
<reference evidence="3 4" key="1">
    <citation type="submission" date="2019-08" db="EMBL/GenBank/DDBJ databases">
        <title>Genomes of Antarctic Bizionia species.</title>
        <authorList>
            <person name="Bowman J.P."/>
        </authorList>
    </citation>
    <scope>NUCLEOTIDE SEQUENCE [LARGE SCALE GENOMIC DNA]</scope>
    <source>
        <strain evidence="3 4">APA-1</strain>
    </source>
</reference>
<organism evidence="3 4">
    <name type="scientific">Bizionia algoritergicola</name>
    <dbReference type="NCBI Taxonomy" id="291187"/>
    <lineage>
        <taxon>Bacteria</taxon>
        <taxon>Pseudomonadati</taxon>
        <taxon>Bacteroidota</taxon>
        <taxon>Flavobacteriia</taxon>
        <taxon>Flavobacteriales</taxon>
        <taxon>Flavobacteriaceae</taxon>
        <taxon>Bizionia</taxon>
    </lineage>
</organism>
<dbReference type="Proteomes" id="UP000324358">
    <property type="component" value="Unassembled WGS sequence"/>
</dbReference>
<keyword evidence="1" id="KW-0175">Coiled coil</keyword>
<evidence type="ECO:0000256" key="1">
    <source>
        <dbReference type="SAM" id="Coils"/>
    </source>
</evidence>
<proteinExistence type="predicted"/>
<dbReference type="PROSITE" id="PS51688">
    <property type="entry name" value="ICA"/>
    <property type="match status" value="1"/>
</dbReference>
<comment type="caution">
    <text evidence="3">The sequence shown here is derived from an EMBL/GenBank/DDBJ whole genome shotgun (WGS) entry which is preliminary data.</text>
</comment>
<dbReference type="RefSeq" id="WP_066248783.1">
    <property type="nucleotide sequence ID" value="NZ_VSKL01000001.1"/>
</dbReference>
<dbReference type="AlphaFoldDB" id="A0A5D0R316"/>
<protein>
    <recommendedName>
        <fullName evidence="2">Peptidase S74 domain-containing protein</fullName>
    </recommendedName>
</protein>
<name>A0A5D0R316_9FLAO</name>
<dbReference type="InterPro" id="IPR030392">
    <property type="entry name" value="S74_ICA"/>
</dbReference>
<gene>
    <name evidence="3" type="ORF">ES675_04585</name>
</gene>
<evidence type="ECO:0000259" key="2">
    <source>
        <dbReference type="PROSITE" id="PS51688"/>
    </source>
</evidence>
<feature type="domain" description="Peptidase S74" evidence="2">
    <location>
        <begin position="1"/>
        <end position="52"/>
    </location>
</feature>
<sequence length="88" mass="9571">MAQDVQPVIVGIVTVQDNDQQTLGVSYTELIPVLINAIKEQQAQIEMLQAKNKNQSTAAMADVLKRLMALEDTVEGAKQDMNSVSLAD</sequence>
<feature type="coiled-coil region" evidence="1">
    <location>
        <begin position="31"/>
        <end position="80"/>
    </location>
</feature>